<name>A0A834W8K0_9FABA</name>
<keyword evidence="4" id="KW-1185">Reference proteome</keyword>
<keyword evidence="2 3" id="KW-0808">Transferase</keyword>
<dbReference type="GO" id="GO:0080043">
    <property type="term" value="F:quercetin 3-O-glucosyltransferase activity"/>
    <property type="evidence" value="ECO:0007669"/>
    <property type="project" value="TreeGrafter"/>
</dbReference>
<dbReference type="InterPro" id="IPR002213">
    <property type="entry name" value="UDP_glucos_trans"/>
</dbReference>
<dbReference type="OrthoDB" id="5835829at2759"/>
<protein>
    <submittedName>
        <fullName evidence="3">Crocetin glucosyltransferase, chloroplastic-like</fullName>
    </submittedName>
</protein>
<comment type="similarity">
    <text evidence="1">Belongs to the UDP-glycosyltransferase family.</text>
</comment>
<dbReference type="AlphaFoldDB" id="A0A834W8K0"/>
<sequence>MAQHHHFLLIVFPAQGQLNPYLQFAKRLIAIGARVTLLTTVCTLRRMTYKPTIDGLTFAAFSDGYDDGFSDINDDAKVSLYCSQINRLASEALTNLITTTTTEPHPFTAVIYSFLFPCAAEVARELHLPSALMWTQPATVLNIYYYYLRGFKDYIEHNKDPNSPIKLPKLPLLTRKDLPSFLHPSNIYSFALPALEEHFRELEKEVTPTVLVNIFEALEPESLRAVDQLNTIPIGPLIPSAFLDGNDPNDVSFGGDIFRRSGGCIEWLDSKPERSVVYVSFGSLSELSERQMKEIARALSDSGRPFLWVIRDSNKRDFGVGEDFEGKGKIVNWCSQVEVLSHSSIGRCLDVVMGSGEKGEEIRRNAVKWKGLAKEAVKEGGSSDRNLRAFVNRFA</sequence>
<dbReference type="PANTHER" id="PTHR11926">
    <property type="entry name" value="GLUCOSYL/GLUCURONOSYL TRANSFERASES"/>
    <property type="match status" value="1"/>
</dbReference>
<accession>A0A834W8K0</accession>
<comment type="caution">
    <text evidence="3">The sequence shown here is derived from an EMBL/GenBank/DDBJ whole genome shotgun (WGS) entry which is preliminary data.</text>
</comment>
<reference evidence="3" key="1">
    <citation type="submission" date="2020-09" db="EMBL/GenBank/DDBJ databases">
        <title>Genome-Enabled Discovery of Anthraquinone Biosynthesis in Senna tora.</title>
        <authorList>
            <person name="Kang S.-H."/>
            <person name="Pandey R.P."/>
            <person name="Lee C.-M."/>
            <person name="Sim J.-S."/>
            <person name="Jeong J.-T."/>
            <person name="Choi B.-S."/>
            <person name="Jung M."/>
            <person name="Ginzburg D."/>
            <person name="Zhao K."/>
            <person name="Won S.Y."/>
            <person name="Oh T.-J."/>
            <person name="Yu Y."/>
            <person name="Kim N.-H."/>
            <person name="Lee O.R."/>
            <person name="Lee T.-H."/>
            <person name="Bashyal P."/>
            <person name="Kim T.-S."/>
            <person name="Lee W.-H."/>
            <person name="Kawkins C."/>
            <person name="Kim C.-K."/>
            <person name="Kim J.S."/>
            <person name="Ahn B.O."/>
            <person name="Rhee S.Y."/>
            <person name="Sohng J.K."/>
        </authorList>
    </citation>
    <scope>NUCLEOTIDE SEQUENCE</scope>
    <source>
        <tissue evidence="3">Leaf</tissue>
    </source>
</reference>
<gene>
    <name evidence="3" type="ORF">G2W53_034073</name>
</gene>
<dbReference type="Gene3D" id="3.40.50.2000">
    <property type="entry name" value="Glycogen Phosphorylase B"/>
    <property type="match status" value="4"/>
</dbReference>
<dbReference type="Proteomes" id="UP000634136">
    <property type="component" value="Unassembled WGS sequence"/>
</dbReference>
<dbReference type="GO" id="GO:0080044">
    <property type="term" value="F:quercetin 7-O-glucosyltransferase activity"/>
    <property type="evidence" value="ECO:0007669"/>
    <property type="project" value="TreeGrafter"/>
</dbReference>
<dbReference type="SUPFAM" id="SSF53756">
    <property type="entry name" value="UDP-Glycosyltransferase/glycogen phosphorylase"/>
    <property type="match status" value="1"/>
</dbReference>
<evidence type="ECO:0000256" key="2">
    <source>
        <dbReference type="ARBA" id="ARBA00022679"/>
    </source>
</evidence>
<proteinExistence type="inferred from homology"/>
<dbReference type="EMBL" id="JAAIUW010000010">
    <property type="protein sequence ID" value="KAF7813097.1"/>
    <property type="molecule type" value="Genomic_DNA"/>
</dbReference>
<evidence type="ECO:0000256" key="1">
    <source>
        <dbReference type="ARBA" id="ARBA00009995"/>
    </source>
</evidence>
<organism evidence="3 4">
    <name type="scientific">Senna tora</name>
    <dbReference type="NCBI Taxonomy" id="362788"/>
    <lineage>
        <taxon>Eukaryota</taxon>
        <taxon>Viridiplantae</taxon>
        <taxon>Streptophyta</taxon>
        <taxon>Embryophyta</taxon>
        <taxon>Tracheophyta</taxon>
        <taxon>Spermatophyta</taxon>
        <taxon>Magnoliopsida</taxon>
        <taxon>eudicotyledons</taxon>
        <taxon>Gunneridae</taxon>
        <taxon>Pentapetalae</taxon>
        <taxon>rosids</taxon>
        <taxon>fabids</taxon>
        <taxon>Fabales</taxon>
        <taxon>Fabaceae</taxon>
        <taxon>Caesalpinioideae</taxon>
        <taxon>Cassia clade</taxon>
        <taxon>Senna</taxon>
    </lineage>
</organism>
<evidence type="ECO:0000313" key="4">
    <source>
        <dbReference type="Proteomes" id="UP000634136"/>
    </source>
</evidence>
<dbReference type="PANTHER" id="PTHR11926:SF870">
    <property type="entry name" value="UDP-GLYCOSYLTRANSFERASE 75B1"/>
    <property type="match status" value="1"/>
</dbReference>
<evidence type="ECO:0000313" key="3">
    <source>
        <dbReference type="EMBL" id="KAF7813097.1"/>
    </source>
</evidence>
<dbReference type="CDD" id="cd03784">
    <property type="entry name" value="GT1_Gtf-like"/>
    <property type="match status" value="1"/>
</dbReference>
<dbReference type="Pfam" id="PF00201">
    <property type="entry name" value="UDPGT"/>
    <property type="match status" value="1"/>
</dbReference>